<sequence length="484" mass="54481">MTGLMTPDRGKRYASDTIQQVQHRLTKSYTSAPRRTALFVFLGVLKALLLVSWLVSRQQPKSVSAVPTDIQQAQEVRKAIAPLASLHAAFSGKDAGARNQSFENIQNDILWRDTEGNVIQAHGGSVLFHEGVYHLYGEHKGGRTLPPGSGKPPSIVHRVDVIGVSCYTSTDLINWKYEGLALPAGQHSDLDPSKVVERPRVLYHEPTQRFVMWMHIDTGDYELARCGMATSPSATGPYRYLRSFRPHAQMCRDFTVFKDDDGEAYIAYSSERNKVMHVARLTQGYTNVAMTFTRTMVGLSREAPAIFKHRDIYLMITSGCTGWQVNRAEVYFARDPLGEWESLGSPCVSRSHMLRETTFYSQGTHVLPMPGQPGRYVFMADRWLPQALGMSRYIWLPLWVVDIPQAVESPLRGAVHAQQRSIKRNKFRSMRPGPTNMQSLPPVDVVVRWQQRWNLTVLDAPPPLCADLLRSQSEAVLRDGECAI</sequence>
<reference evidence="6 7" key="1">
    <citation type="submission" date="2023-10" db="EMBL/GenBank/DDBJ databases">
        <authorList>
            <person name="Maclean D."/>
            <person name="Macfadyen A."/>
        </authorList>
    </citation>
    <scope>NUCLEOTIDE SEQUENCE [LARGE SCALE GENOMIC DNA]</scope>
</reference>
<dbReference type="Proteomes" id="UP001314263">
    <property type="component" value="Unassembled WGS sequence"/>
</dbReference>
<proteinExistence type="inferred from homology"/>
<evidence type="ECO:0000256" key="3">
    <source>
        <dbReference type="ARBA" id="ARBA00023295"/>
    </source>
</evidence>
<evidence type="ECO:0000256" key="5">
    <source>
        <dbReference type="SAM" id="Phobius"/>
    </source>
</evidence>
<comment type="caution">
    <text evidence="6">The sequence shown here is derived from an EMBL/GenBank/DDBJ whole genome shotgun (WGS) entry which is preliminary data.</text>
</comment>
<dbReference type="InterPro" id="IPR006710">
    <property type="entry name" value="Glyco_hydro_43"/>
</dbReference>
<dbReference type="EMBL" id="CAUYUE010000006">
    <property type="protein sequence ID" value="CAK0782045.1"/>
    <property type="molecule type" value="Genomic_DNA"/>
</dbReference>
<dbReference type="Gene3D" id="2.115.10.20">
    <property type="entry name" value="Glycosyl hydrolase domain, family 43"/>
    <property type="match status" value="1"/>
</dbReference>
<keyword evidence="5" id="KW-1133">Transmembrane helix</keyword>
<evidence type="ECO:0000313" key="7">
    <source>
        <dbReference type="Proteomes" id="UP001314263"/>
    </source>
</evidence>
<name>A0AAV1I4S1_9CHLO</name>
<dbReference type="InterPro" id="IPR023296">
    <property type="entry name" value="Glyco_hydro_beta-prop_sf"/>
</dbReference>
<dbReference type="AlphaFoldDB" id="A0AAV1I4S1"/>
<dbReference type="PANTHER" id="PTHR22925:SF3">
    <property type="entry name" value="GLYCOSYL HYDROLASE FAMILY PROTEIN 43"/>
    <property type="match status" value="1"/>
</dbReference>
<organism evidence="6 7">
    <name type="scientific">Coccomyxa viridis</name>
    <dbReference type="NCBI Taxonomy" id="1274662"/>
    <lineage>
        <taxon>Eukaryota</taxon>
        <taxon>Viridiplantae</taxon>
        <taxon>Chlorophyta</taxon>
        <taxon>core chlorophytes</taxon>
        <taxon>Trebouxiophyceae</taxon>
        <taxon>Trebouxiophyceae incertae sedis</taxon>
        <taxon>Coccomyxaceae</taxon>
        <taxon>Coccomyxa</taxon>
    </lineage>
</organism>
<dbReference type="GO" id="GO:0005975">
    <property type="term" value="P:carbohydrate metabolic process"/>
    <property type="evidence" value="ECO:0007669"/>
    <property type="project" value="InterPro"/>
</dbReference>
<gene>
    <name evidence="6" type="ORF">CVIRNUC_005537</name>
</gene>
<comment type="similarity">
    <text evidence="1 4">Belongs to the glycosyl hydrolase 43 family.</text>
</comment>
<dbReference type="SUPFAM" id="SSF75005">
    <property type="entry name" value="Arabinanase/levansucrase/invertase"/>
    <property type="match status" value="1"/>
</dbReference>
<evidence type="ECO:0000313" key="6">
    <source>
        <dbReference type="EMBL" id="CAK0782045.1"/>
    </source>
</evidence>
<protein>
    <recommendedName>
        <fullName evidence="8">Glycosyl hydrolase family 43 protein</fullName>
    </recommendedName>
</protein>
<keyword evidence="2 4" id="KW-0378">Hydrolase</keyword>
<keyword evidence="3 4" id="KW-0326">Glycosidase</keyword>
<dbReference type="GO" id="GO:0004553">
    <property type="term" value="F:hydrolase activity, hydrolyzing O-glycosyl compounds"/>
    <property type="evidence" value="ECO:0007669"/>
    <property type="project" value="InterPro"/>
</dbReference>
<evidence type="ECO:0000256" key="4">
    <source>
        <dbReference type="RuleBase" id="RU361187"/>
    </source>
</evidence>
<feature type="transmembrane region" description="Helical" evidence="5">
    <location>
        <begin position="37"/>
        <end position="55"/>
    </location>
</feature>
<evidence type="ECO:0000256" key="1">
    <source>
        <dbReference type="ARBA" id="ARBA00009865"/>
    </source>
</evidence>
<accession>A0AAV1I4S1</accession>
<evidence type="ECO:0008006" key="8">
    <source>
        <dbReference type="Google" id="ProtNLM"/>
    </source>
</evidence>
<dbReference type="CDD" id="cd18825">
    <property type="entry name" value="GH43_CtGH43-like"/>
    <property type="match status" value="1"/>
</dbReference>
<evidence type="ECO:0000256" key="2">
    <source>
        <dbReference type="ARBA" id="ARBA00022801"/>
    </source>
</evidence>
<keyword evidence="7" id="KW-1185">Reference proteome</keyword>
<dbReference type="Pfam" id="PF04616">
    <property type="entry name" value="Glyco_hydro_43"/>
    <property type="match status" value="1"/>
</dbReference>
<keyword evidence="5" id="KW-0472">Membrane</keyword>
<dbReference type="PANTHER" id="PTHR22925">
    <property type="entry name" value="GLYCOSYL HYDROLASE 43 FAMILY MEMBER"/>
    <property type="match status" value="1"/>
</dbReference>
<keyword evidence="5" id="KW-0812">Transmembrane</keyword>